<dbReference type="KEGG" id="lbc:LACBIDRAFT_295937"/>
<dbReference type="InParanoid" id="B0E0J4"/>
<evidence type="ECO:0000313" key="2">
    <source>
        <dbReference type="Proteomes" id="UP000001194"/>
    </source>
</evidence>
<dbReference type="RefSeq" id="XP_001889703.1">
    <property type="nucleotide sequence ID" value="XM_001889668.1"/>
</dbReference>
<dbReference type="HOGENOM" id="CLU_024804_0_1_1"/>
<keyword evidence="2" id="KW-1185">Reference proteome</keyword>
<evidence type="ECO:0000313" key="1">
    <source>
        <dbReference type="EMBL" id="EDQ99592.1"/>
    </source>
</evidence>
<gene>
    <name evidence="1" type="ORF">LACBIDRAFT_295937</name>
</gene>
<dbReference type="EMBL" id="DS547161">
    <property type="protein sequence ID" value="EDQ99592.1"/>
    <property type="molecule type" value="Genomic_DNA"/>
</dbReference>
<reference evidence="1 2" key="1">
    <citation type="journal article" date="2008" name="Nature">
        <title>The genome of Laccaria bicolor provides insights into mycorrhizal symbiosis.</title>
        <authorList>
            <person name="Martin F."/>
            <person name="Aerts A."/>
            <person name="Ahren D."/>
            <person name="Brun A."/>
            <person name="Danchin E.G.J."/>
            <person name="Duchaussoy F."/>
            <person name="Gibon J."/>
            <person name="Kohler A."/>
            <person name="Lindquist E."/>
            <person name="Pereda V."/>
            <person name="Salamov A."/>
            <person name="Shapiro H.J."/>
            <person name="Wuyts J."/>
            <person name="Blaudez D."/>
            <person name="Buee M."/>
            <person name="Brokstein P."/>
            <person name="Canbaeck B."/>
            <person name="Cohen D."/>
            <person name="Courty P.E."/>
            <person name="Coutinho P.M."/>
            <person name="Delaruelle C."/>
            <person name="Detter J.C."/>
            <person name="Deveau A."/>
            <person name="DiFazio S."/>
            <person name="Duplessis S."/>
            <person name="Fraissinet-Tachet L."/>
            <person name="Lucic E."/>
            <person name="Frey-Klett P."/>
            <person name="Fourrey C."/>
            <person name="Feussner I."/>
            <person name="Gay G."/>
            <person name="Grimwood J."/>
            <person name="Hoegger P.J."/>
            <person name="Jain P."/>
            <person name="Kilaru S."/>
            <person name="Labbe J."/>
            <person name="Lin Y.C."/>
            <person name="Legue V."/>
            <person name="Le Tacon F."/>
            <person name="Marmeisse R."/>
            <person name="Melayah D."/>
            <person name="Montanini B."/>
            <person name="Muratet M."/>
            <person name="Nehls U."/>
            <person name="Niculita-Hirzel H."/>
            <person name="Oudot-Le Secq M.P."/>
            <person name="Peter M."/>
            <person name="Quesneville H."/>
            <person name="Rajashekar B."/>
            <person name="Reich M."/>
            <person name="Rouhier N."/>
            <person name="Schmutz J."/>
            <person name="Yin T."/>
            <person name="Chalot M."/>
            <person name="Henrissat B."/>
            <person name="Kuees U."/>
            <person name="Lucas S."/>
            <person name="Van de Peer Y."/>
            <person name="Podila G.K."/>
            <person name="Polle A."/>
            <person name="Pukkila P.J."/>
            <person name="Richardson P.M."/>
            <person name="Rouze P."/>
            <person name="Sanders I.R."/>
            <person name="Stajich J.E."/>
            <person name="Tunlid A."/>
            <person name="Tuskan G."/>
            <person name="Grigoriev I.V."/>
        </authorList>
    </citation>
    <scope>NUCLEOTIDE SEQUENCE [LARGE SCALE GENOMIC DNA]</scope>
    <source>
        <strain evidence="2">S238N-H82 / ATCC MYA-4686</strain>
    </source>
</reference>
<organism evidence="2">
    <name type="scientific">Laccaria bicolor (strain S238N-H82 / ATCC MYA-4686)</name>
    <name type="common">Bicoloured deceiver</name>
    <name type="synonym">Laccaria laccata var. bicolor</name>
    <dbReference type="NCBI Taxonomy" id="486041"/>
    <lineage>
        <taxon>Eukaryota</taxon>
        <taxon>Fungi</taxon>
        <taxon>Dikarya</taxon>
        <taxon>Basidiomycota</taxon>
        <taxon>Agaricomycotina</taxon>
        <taxon>Agaricomycetes</taxon>
        <taxon>Agaricomycetidae</taxon>
        <taxon>Agaricales</taxon>
        <taxon>Agaricineae</taxon>
        <taxon>Hydnangiaceae</taxon>
        <taxon>Laccaria</taxon>
    </lineage>
</organism>
<sequence>MEVSSEELDPNISPTDSLETLTATGCDKIDRTRLTNNYPNAYSDTYGLPSVRGFIFKTGPAWPKGEPYDRPLPHELRPVNDHPITPVWDDILTRVEIRLQENRLPFTAVMPLGFANVGEEEPFCPLVVAIGVEPTKVAFKDAKTVAECVKLILVEAGFDDVEVAIWEFETFLSGLNLPALDPVLDGSLTKFHHPFTSTLGIPVAPLKQPICEGSLGLFLTRGDGTELLALTAAHVACPPSTFSDNKGLSLKAAKRRYEEIIVLGDDAYVRAITDIQHEVRNLKYSIQAGRMSISSLQTDLDNGVADADGTIRAAISNAQRKVGIWKEFIRQLYQLHSHVTPNMPIPSNRRIGRVVFADPIRASSDGADACTWDWAVTAIRKDAFGADFKGNAVYIGDKLNKRTFLDLMFPNPNDHMGYEYPPDGLLRISGIVPLDEIRHPTQLNAMGEPAMAVIKNGRPTGTTVGWMSSLKSLVHYYHKDTNIQFTSRDLTVIPYDSDPLRSGGFSAEGDSGSVIVERSGRVVALESKWRFKSLTSSVPARSPTWKTNRSHHALDICWCRTESAVQQDVLDKCKTY</sequence>
<protein>
    <submittedName>
        <fullName evidence="1">Predicted protein</fullName>
    </submittedName>
</protein>
<dbReference type="AlphaFoldDB" id="B0E0J4"/>
<name>B0E0J4_LACBS</name>
<dbReference type="Proteomes" id="UP000001194">
    <property type="component" value="Unassembled WGS sequence"/>
</dbReference>
<accession>B0E0J4</accession>
<dbReference type="GeneID" id="6085367"/>
<dbReference type="OrthoDB" id="5424209at2759"/>
<proteinExistence type="predicted"/>